<dbReference type="EMBL" id="RBXO01000001">
    <property type="protein sequence ID" value="RKT56135.1"/>
    <property type="molecule type" value="Genomic_DNA"/>
</dbReference>
<evidence type="ECO:0000313" key="5">
    <source>
        <dbReference type="Proteomes" id="UP000282084"/>
    </source>
</evidence>
<dbReference type="Gene3D" id="3.10.105.10">
    <property type="entry name" value="Dipeptide-binding Protein, Domain 3"/>
    <property type="match status" value="1"/>
</dbReference>
<evidence type="ECO:0000313" key="4">
    <source>
        <dbReference type="EMBL" id="RKT56135.1"/>
    </source>
</evidence>
<dbReference type="Pfam" id="PF00496">
    <property type="entry name" value="SBP_bac_5"/>
    <property type="match status" value="1"/>
</dbReference>
<dbReference type="InterPro" id="IPR006311">
    <property type="entry name" value="TAT_signal"/>
</dbReference>
<feature type="chain" id="PRO_5039274441" evidence="2">
    <location>
        <begin position="32"/>
        <end position="540"/>
    </location>
</feature>
<organism evidence="4 5">
    <name type="scientific">Saccharothrix australiensis</name>
    <dbReference type="NCBI Taxonomy" id="2072"/>
    <lineage>
        <taxon>Bacteria</taxon>
        <taxon>Bacillati</taxon>
        <taxon>Actinomycetota</taxon>
        <taxon>Actinomycetes</taxon>
        <taxon>Pseudonocardiales</taxon>
        <taxon>Pseudonocardiaceae</taxon>
        <taxon>Saccharothrix</taxon>
    </lineage>
</organism>
<feature type="signal peptide" evidence="2">
    <location>
        <begin position="1"/>
        <end position="31"/>
    </location>
</feature>
<proteinExistence type="predicted"/>
<dbReference type="GO" id="GO:1904680">
    <property type="term" value="F:peptide transmembrane transporter activity"/>
    <property type="evidence" value="ECO:0007669"/>
    <property type="project" value="TreeGrafter"/>
</dbReference>
<dbReference type="SUPFAM" id="SSF53850">
    <property type="entry name" value="Periplasmic binding protein-like II"/>
    <property type="match status" value="1"/>
</dbReference>
<evidence type="ECO:0000256" key="1">
    <source>
        <dbReference type="ARBA" id="ARBA00022729"/>
    </source>
</evidence>
<gene>
    <name evidence="4" type="ORF">C8E97_4824</name>
</gene>
<dbReference type="PANTHER" id="PTHR30290:SF38">
    <property type="entry name" value="D,D-DIPEPTIDE-BINDING PERIPLASMIC PROTEIN DDPA-RELATED"/>
    <property type="match status" value="1"/>
</dbReference>
<evidence type="ECO:0000259" key="3">
    <source>
        <dbReference type="Pfam" id="PF00496"/>
    </source>
</evidence>
<accession>A0A495W5R2</accession>
<protein>
    <submittedName>
        <fullName evidence="4">Peptide/nickel transport system substrate-binding protein</fullName>
    </submittedName>
</protein>
<keyword evidence="1 2" id="KW-0732">Signal</keyword>
<dbReference type="GO" id="GO:0042597">
    <property type="term" value="C:periplasmic space"/>
    <property type="evidence" value="ECO:0007669"/>
    <property type="project" value="UniProtKB-ARBA"/>
</dbReference>
<dbReference type="OrthoDB" id="9046151at2"/>
<evidence type="ECO:0000256" key="2">
    <source>
        <dbReference type="SAM" id="SignalP"/>
    </source>
</evidence>
<dbReference type="InterPro" id="IPR000914">
    <property type="entry name" value="SBP_5_dom"/>
</dbReference>
<dbReference type="CDD" id="cd08503">
    <property type="entry name" value="PBP2_NikA_DppA_OppA_like_17"/>
    <property type="match status" value="1"/>
</dbReference>
<dbReference type="GO" id="GO:0015833">
    <property type="term" value="P:peptide transport"/>
    <property type="evidence" value="ECO:0007669"/>
    <property type="project" value="TreeGrafter"/>
</dbReference>
<dbReference type="InterPro" id="IPR039424">
    <property type="entry name" value="SBP_5"/>
</dbReference>
<name>A0A495W5R2_9PSEU</name>
<dbReference type="Gene3D" id="3.40.190.10">
    <property type="entry name" value="Periplasmic binding protein-like II"/>
    <property type="match status" value="1"/>
</dbReference>
<sequence length="540" mass="59136">MTTRPAEGFTRRAFLNTAAALGLTTAAPALTACGGDGARTAGTPRRGGTLTVATGGAKGSDTLDPMLLNSIPVSFMARALHDQLADFGNDMGYHLRMAELIEPNPAGDEWTIRLRPGIEFHDGKTLDVDDLIFTFQRTFSLPGAVTVGKFKAFVDLDGFTKLDARTLRMKLLRPNATFATALASPFKVVPVGFDPRRPVGTGPFKHKSFTPNRQWVCERFADYWDADGPAQPSDTPAPPGLGPKPYLDELVVTVVNDDSARLNALVTGQVDAINLLPYAQLPTIERHRDLRLLESRTGAWTGIYMNMRQPPFDDVRVRQALRLAIDREQALTACLSGRGVVANDLPEPFAPGYPGSLVRARDLDRARALLKAAGHEGVEVELVTGPVSTEAVSMCTVLAENAAEIGMTVRVRQVDTATLFGPNFHHWPFSVDKWPPQGDFLTLLALTDLSDTTTLTHPAEPDLGELRGLHERAQATTDEAERVALTRRVYDIQYERGGWIIPFFANVENAHHVRTGGWPNQDFPGRTFGNGRFEQVYRTD</sequence>
<comment type="caution">
    <text evidence="4">The sequence shown here is derived from an EMBL/GenBank/DDBJ whole genome shotgun (WGS) entry which is preliminary data.</text>
</comment>
<dbReference type="GO" id="GO:0043190">
    <property type="term" value="C:ATP-binding cassette (ABC) transporter complex"/>
    <property type="evidence" value="ECO:0007669"/>
    <property type="project" value="InterPro"/>
</dbReference>
<dbReference type="PROSITE" id="PS51318">
    <property type="entry name" value="TAT"/>
    <property type="match status" value="1"/>
</dbReference>
<keyword evidence="5" id="KW-1185">Reference proteome</keyword>
<dbReference type="Proteomes" id="UP000282084">
    <property type="component" value="Unassembled WGS sequence"/>
</dbReference>
<feature type="domain" description="Solute-binding protein family 5" evidence="3">
    <location>
        <begin position="96"/>
        <end position="420"/>
    </location>
</feature>
<dbReference type="PANTHER" id="PTHR30290">
    <property type="entry name" value="PERIPLASMIC BINDING COMPONENT OF ABC TRANSPORTER"/>
    <property type="match status" value="1"/>
</dbReference>
<dbReference type="RefSeq" id="WP_121007748.1">
    <property type="nucleotide sequence ID" value="NZ_RBXO01000001.1"/>
</dbReference>
<reference evidence="4 5" key="1">
    <citation type="submission" date="2018-10" db="EMBL/GenBank/DDBJ databases">
        <title>Sequencing the genomes of 1000 actinobacteria strains.</title>
        <authorList>
            <person name="Klenk H.-P."/>
        </authorList>
    </citation>
    <scope>NUCLEOTIDE SEQUENCE [LARGE SCALE GENOMIC DNA]</scope>
    <source>
        <strain evidence="4 5">DSM 43800</strain>
    </source>
</reference>
<dbReference type="AlphaFoldDB" id="A0A495W5R2"/>
<dbReference type="PROSITE" id="PS51257">
    <property type="entry name" value="PROKAR_LIPOPROTEIN"/>
    <property type="match status" value="1"/>
</dbReference>